<dbReference type="InParanoid" id="A0A194XRX2"/>
<evidence type="ECO:0000256" key="1">
    <source>
        <dbReference type="SAM" id="MobiDB-lite"/>
    </source>
</evidence>
<evidence type="ECO:0000313" key="3">
    <source>
        <dbReference type="Proteomes" id="UP000070700"/>
    </source>
</evidence>
<dbReference type="RefSeq" id="XP_018076827.1">
    <property type="nucleotide sequence ID" value="XM_018206566.1"/>
</dbReference>
<keyword evidence="3" id="KW-1185">Reference proteome</keyword>
<proteinExistence type="predicted"/>
<organism evidence="2 3">
    <name type="scientific">Mollisia scopiformis</name>
    <name type="common">Conifer needle endophyte fungus</name>
    <name type="synonym">Phialocephala scopiformis</name>
    <dbReference type="NCBI Taxonomy" id="149040"/>
    <lineage>
        <taxon>Eukaryota</taxon>
        <taxon>Fungi</taxon>
        <taxon>Dikarya</taxon>
        <taxon>Ascomycota</taxon>
        <taxon>Pezizomycotina</taxon>
        <taxon>Leotiomycetes</taxon>
        <taxon>Helotiales</taxon>
        <taxon>Mollisiaceae</taxon>
        <taxon>Mollisia</taxon>
    </lineage>
</organism>
<protein>
    <submittedName>
        <fullName evidence="2">Uncharacterized protein</fullName>
    </submittedName>
</protein>
<accession>A0A194XRX2</accession>
<feature type="region of interest" description="Disordered" evidence="1">
    <location>
        <begin position="24"/>
        <end position="65"/>
    </location>
</feature>
<dbReference type="AlphaFoldDB" id="A0A194XRX2"/>
<name>A0A194XRX2_MOLSC</name>
<dbReference type="KEGG" id="psco:LY89DRAFT_300263"/>
<evidence type="ECO:0000313" key="2">
    <source>
        <dbReference type="EMBL" id="KUJ22472.1"/>
    </source>
</evidence>
<dbReference type="EMBL" id="KQ947406">
    <property type="protein sequence ID" value="KUJ22472.1"/>
    <property type="molecule type" value="Genomic_DNA"/>
</dbReference>
<reference evidence="2 3" key="1">
    <citation type="submission" date="2015-10" db="EMBL/GenBank/DDBJ databases">
        <title>Full genome of DAOMC 229536 Phialocephala scopiformis, a fungal endophyte of spruce producing the potent anti-insectan compound rugulosin.</title>
        <authorList>
            <consortium name="DOE Joint Genome Institute"/>
            <person name="Walker A.K."/>
            <person name="Frasz S.L."/>
            <person name="Seifert K.A."/>
            <person name="Miller J.D."/>
            <person name="Mondo S.J."/>
            <person name="Labutti K."/>
            <person name="Lipzen A."/>
            <person name="Dockter R."/>
            <person name="Kennedy M."/>
            <person name="Grigoriev I.V."/>
            <person name="Spatafora J.W."/>
        </authorList>
    </citation>
    <scope>NUCLEOTIDE SEQUENCE [LARGE SCALE GENOMIC DNA]</scope>
    <source>
        <strain evidence="2 3">CBS 120377</strain>
    </source>
</reference>
<gene>
    <name evidence="2" type="ORF">LY89DRAFT_300263</name>
</gene>
<sequence>MHARWLRARMASRGDGVVHPIRRRAAKQKSCEERETRWQPLKTRSTPPKCTLDKHHQRARQHDTGSRTHWALPNVSNCMLLFFRKRRHPTIPVLCLVRQHELPLCSLIIAHDLRGSRRPGLSIVIQSFSPPGAFSFHFREPAPPCIALEAISRVWGG</sequence>
<dbReference type="GeneID" id="28816292"/>
<dbReference type="Proteomes" id="UP000070700">
    <property type="component" value="Unassembled WGS sequence"/>
</dbReference>